<evidence type="ECO:0000313" key="8">
    <source>
        <dbReference type="Proteomes" id="UP000694545"/>
    </source>
</evidence>
<dbReference type="PANTHER" id="PTHR28625">
    <property type="entry name" value="PROTEIN PHOSPHATASE 1 REGULATORY SUBUNIT 35"/>
    <property type="match status" value="1"/>
</dbReference>
<evidence type="ECO:0000313" key="7">
    <source>
        <dbReference type="Ensembl" id="ENSVKKP00000020834.1"/>
    </source>
</evidence>
<organism evidence="7 8">
    <name type="scientific">Varanus komodoensis</name>
    <name type="common">Komodo dragon</name>
    <dbReference type="NCBI Taxonomy" id="61221"/>
    <lineage>
        <taxon>Eukaryota</taxon>
        <taxon>Metazoa</taxon>
        <taxon>Chordata</taxon>
        <taxon>Craniata</taxon>
        <taxon>Vertebrata</taxon>
        <taxon>Euteleostomi</taxon>
        <taxon>Lepidosauria</taxon>
        <taxon>Squamata</taxon>
        <taxon>Bifurcata</taxon>
        <taxon>Unidentata</taxon>
        <taxon>Episquamata</taxon>
        <taxon>Toxicofera</taxon>
        <taxon>Anguimorpha</taxon>
        <taxon>Paleoanguimorpha</taxon>
        <taxon>Varanoidea</taxon>
        <taxon>Varanidae</taxon>
        <taxon>Varanus</taxon>
    </lineage>
</organism>
<dbReference type="GO" id="GO:1903724">
    <property type="term" value="P:positive regulation of centriole elongation"/>
    <property type="evidence" value="ECO:0007669"/>
    <property type="project" value="TreeGrafter"/>
</dbReference>
<dbReference type="AlphaFoldDB" id="A0A8D2LDV6"/>
<dbReference type="Proteomes" id="UP000694545">
    <property type="component" value="Unplaced"/>
</dbReference>
<feature type="domain" description="Protein phosphatase 1 regulatory subunit 35 C-terminal" evidence="6">
    <location>
        <begin position="141"/>
        <end position="231"/>
    </location>
</feature>
<evidence type="ECO:0000256" key="1">
    <source>
        <dbReference type="ARBA" id="ARBA00004114"/>
    </source>
</evidence>
<proteinExistence type="inferred from homology"/>
<evidence type="ECO:0000256" key="3">
    <source>
        <dbReference type="ARBA" id="ARBA00023212"/>
    </source>
</evidence>
<dbReference type="GO" id="GO:0019902">
    <property type="term" value="F:phosphatase binding"/>
    <property type="evidence" value="ECO:0007669"/>
    <property type="project" value="InterPro"/>
</dbReference>
<reference evidence="7" key="1">
    <citation type="submission" date="2025-08" db="UniProtKB">
        <authorList>
            <consortium name="Ensembl"/>
        </authorList>
    </citation>
    <scope>IDENTIFICATION</scope>
</reference>
<comment type="similarity">
    <text evidence="4">Belongs to the PPP1R35 family.</text>
</comment>
<evidence type="ECO:0000256" key="2">
    <source>
        <dbReference type="ARBA" id="ARBA00022490"/>
    </source>
</evidence>
<dbReference type="Ensembl" id="ENSVKKT00000021352.1">
    <property type="protein sequence ID" value="ENSVKKP00000020834.1"/>
    <property type="gene ID" value="ENSVKKG00000013984.1"/>
</dbReference>
<keyword evidence="3" id="KW-0206">Cytoskeleton</keyword>
<feature type="compositionally biased region" description="Basic residues" evidence="5">
    <location>
        <begin position="82"/>
        <end position="95"/>
    </location>
</feature>
<protein>
    <recommendedName>
        <fullName evidence="6">Protein phosphatase 1 regulatory subunit 35 C-terminal domain-containing protein</fullName>
    </recommendedName>
</protein>
<evidence type="ECO:0000259" key="6">
    <source>
        <dbReference type="Pfam" id="PF15503"/>
    </source>
</evidence>
<keyword evidence="2" id="KW-0963">Cytoplasm</keyword>
<reference evidence="7" key="2">
    <citation type="submission" date="2025-09" db="UniProtKB">
        <authorList>
            <consortium name="Ensembl"/>
        </authorList>
    </citation>
    <scope>IDENTIFICATION</scope>
</reference>
<evidence type="ECO:0000256" key="4">
    <source>
        <dbReference type="ARBA" id="ARBA00029452"/>
    </source>
</evidence>
<comment type="subcellular location">
    <subcellularLocation>
        <location evidence="1">Cytoplasm</location>
        <location evidence="1">Cytoskeleton</location>
        <location evidence="1">Microtubule organizing center</location>
        <location evidence="1">Centrosome</location>
        <location evidence="1">Centriole</location>
    </subcellularLocation>
</comment>
<keyword evidence="8" id="KW-1185">Reference proteome</keyword>
<evidence type="ECO:0000256" key="5">
    <source>
        <dbReference type="SAM" id="MobiDB-lite"/>
    </source>
</evidence>
<name>A0A8D2LDV6_VARKO</name>
<sequence>MLPTCSLPPRSLSLTGAAARLLSPPSTMAATLSLSCGDDRDSFPCTAPSPLPPPQSRSLSPDPDVALTPERSCAGRAGGGILRRRLQGRPPRRQVHGAGEGGSKPPGWEARRRRGKECQDPWRAPCGTISECFPTVLATPVPHSTLALGAEVQSAQEQGFDARQAAEALVQSSFVARCAVEAQVGPGMNIPRDQQLYQGLVSLRVPEDELLSSAVQEKLALVRHRPEAKRSSPHPLPPGAGEQAAIFAPCPPEAGAAKRLQPALASTG</sequence>
<dbReference type="Pfam" id="PF15503">
    <property type="entry name" value="PPP1R35_C"/>
    <property type="match status" value="1"/>
</dbReference>
<dbReference type="PANTHER" id="PTHR28625:SF1">
    <property type="entry name" value="PROTEIN PHOSPHATASE 1 REGULATORY SUBUNIT 35"/>
    <property type="match status" value="1"/>
</dbReference>
<dbReference type="InterPro" id="IPR033590">
    <property type="entry name" value="PPP1R35"/>
</dbReference>
<dbReference type="InterPro" id="IPR029135">
    <property type="entry name" value="PPP1R35_C"/>
</dbReference>
<feature type="region of interest" description="Disordered" evidence="5">
    <location>
        <begin position="41"/>
        <end position="116"/>
    </location>
</feature>
<dbReference type="GO" id="GO:0045724">
    <property type="term" value="P:positive regulation of cilium assembly"/>
    <property type="evidence" value="ECO:0007669"/>
    <property type="project" value="TreeGrafter"/>
</dbReference>
<dbReference type="GO" id="GO:0005814">
    <property type="term" value="C:centriole"/>
    <property type="evidence" value="ECO:0007669"/>
    <property type="project" value="UniProtKB-SubCell"/>
</dbReference>
<accession>A0A8D2LDV6</accession>
<feature type="region of interest" description="Disordered" evidence="5">
    <location>
        <begin position="223"/>
        <end position="252"/>
    </location>
</feature>